<feature type="compositionally biased region" description="Polar residues" evidence="1">
    <location>
        <begin position="198"/>
        <end position="207"/>
    </location>
</feature>
<keyword evidence="3" id="KW-1185">Reference proteome</keyword>
<gene>
    <name evidence="2" type="ORF">Sango_2686500</name>
</gene>
<dbReference type="SUPFAM" id="SSF56219">
    <property type="entry name" value="DNase I-like"/>
    <property type="match status" value="1"/>
</dbReference>
<organism evidence="2 3">
    <name type="scientific">Sesamum angolense</name>
    <dbReference type="NCBI Taxonomy" id="2727404"/>
    <lineage>
        <taxon>Eukaryota</taxon>
        <taxon>Viridiplantae</taxon>
        <taxon>Streptophyta</taxon>
        <taxon>Embryophyta</taxon>
        <taxon>Tracheophyta</taxon>
        <taxon>Spermatophyta</taxon>
        <taxon>Magnoliopsida</taxon>
        <taxon>eudicotyledons</taxon>
        <taxon>Gunneridae</taxon>
        <taxon>Pentapetalae</taxon>
        <taxon>asterids</taxon>
        <taxon>lamiids</taxon>
        <taxon>Lamiales</taxon>
        <taxon>Pedaliaceae</taxon>
        <taxon>Sesamum</taxon>
    </lineage>
</organism>
<dbReference type="Gene3D" id="3.60.10.10">
    <property type="entry name" value="Endonuclease/exonuclease/phosphatase"/>
    <property type="match status" value="1"/>
</dbReference>
<dbReference type="Proteomes" id="UP001289374">
    <property type="component" value="Unassembled WGS sequence"/>
</dbReference>
<name>A0AAE2BHL4_9LAMI</name>
<dbReference type="AlphaFoldDB" id="A0AAE2BHL4"/>
<comment type="caution">
    <text evidence="2">The sequence shown here is derived from an EMBL/GenBank/DDBJ whole genome shotgun (WGS) entry which is preliminary data.</text>
</comment>
<dbReference type="EMBL" id="JACGWL010000016">
    <property type="protein sequence ID" value="KAK4385625.1"/>
    <property type="molecule type" value="Genomic_DNA"/>
</dbReference>
<evidence type="ECO:0008006" key="4">
    <source>
        <dbReference type="Google" id="ProtNLM"/>
    </source>
</evidence>
<evidence type="ECO:0000256" key="1">
    <source>
        <dbReference type="SAM" id="MobiDB-lite"/>
    </source>
</evidence>
<evidence type="ECO:0000313" key="3">
    <source>
        <dbReference type="Proteomes" id="UP001289374"/>
    </source>
</evidence>
<feature type="compositionally biased region" description="Basic and acidic residues" evidence="1">
    <location>
        <begin position="183"/>
        <end position="196"/>
    </location>
</feature>
<evidence type="ECO:0000313" key="2">
    <source>
        <dbReference type="EMBL" id="KAK4385625.1"/>
    </source>
</evidence>
<reference evidence="2" key="2">
    <citation type="journal article" date="2024" name="Plant">
        <title>Genomic evolution and insights into agronomic trait innovations of Sesamum species.</title>
        <authorList>
            <person name="Miao H."/>
            <person name="Wang L."/>
            <person name="Qu L."/>
            <person name="Liu H."/>
            <person name="Sun Y."/>
            <person name="Le M."/>
            <person name="Wang Q."/>
            <person name="Wei S."/>
            <person name="Zheng Y."/>
            <person name="Lin W."/>
            <person name="Duan Y."/>
            <person name="Cao H."/>
            <person name="Xiong S."/>
            <person name="Wang X."/>
            <person name="Wei L."/>
            <person name="Li C."/>
            <person name="Ma Q."/>
            <person name="Ju M."/>
            <person name="Zhao R."/>
            <person name="Li G."/>
            <person name="Mu C."/>
            <person name="Tian Q."/>
            <person name="Mei H."/>
            <person name="Zhang T."/>
            <person name="Gao T."/>
            <person name="Zhang H."/>
        </authorList>
    </citation>
    <scope>NUCLEOTIDE SEQUENCE</scope>
    <source>
        <strain evidence="2">K16</strain>
    </source>
</reference>
<feature type="region of interest" description="Disordered" evidence="1">
    <location>
        <begin position="183"/>
        <end position="207"/>
    </location>
</feature>
<sequence>MGDFNAILSQQEKRGGRPFASASRNNLGDEIDACNLIDLGFVGPRFTWNNKRPGCANIQSRLDSGVANVDWCLLYPKSIIFHLLAIASDHCPLLLDTHPNSANRPRPFFFEEMWCRDFSCESVIADTWLFSAAGNKLKIEEVQQMDQSMEVLEIEQNLQWQTRETHMLFGVLGQVRELVHGENDKQTRIVESEKPLQTRKNGPHQSSSPILASVPNVNFLGAKKDLNKLDAIMRRFWWQTDWTEGNSRVLALKSWNTICQPKSAGGLGFRKFADFNKALVAKIAWNIAKKSDKLWCSILIAKYLKNESNLLTYVQDHRASWIWQDVLKSLKIIKNGACYSISAHSSLQIWNDPWIPSIQGFSPQKPASLNPNWPTQVADLIDQQDHQWKLDLLAQMFTPDTIQEIRKIQILESLEPPRLFWMPSKSGKFSTKTAYLTIIQNAEIMDSEGALIGKRICNLELHNRLKLLIWRVLFDVLPTREQIWLLSKWQVRLHRWSHLSLREWFTQISKKGSTMFLDQESQQEFTTAWAVTLEAIWKARNELTHGRKTSSPVEIADVAYKDDRCVAAITAREQDGIVVVLEAHQIYSYDATLAELQAIRIAVVKMNEMNAECTIFESDSATQLKSKRKKKLIGPFMMWQKSKSGK</sequence>
<proteinExistence type="predicted"/>
<dbReference type="PANTHER" id="PTHR33710">
    <property type="entry name" value="BNAC02G09200D PROTEIN"/>
    <property type="match status" value="1"/>
</dbReference>
<dbReference type="InterPro" id="IPR036691">
    <property type="entry name" value="Endo/exonu/phosph_ase_sf"/>
</dbReference>
<reference evidence="2" key="1">
    <citation type="submission" date="2020-06" db="EMBL/GenBank/DDBJ databases">
        <authorList>
            <person name="Li T."/>
            <person name="Hu X."/>
            <person name="Zhang T."/>
            <person name="Song X."/>
            <person name="Zhang H."/>
            <person name="Dai N."/>
            <person name="Sheng W."/>
            <person name="Hou X."/>
            <person name="Wei L."/>
        </authorList>
    </citation>
    <scope>NUCLEOTIDE SEQUENCE</scope>
    <source>
        <strain evidence="2">K16</strain>
        <tissue evidence="2">Leaf</tissue>
    </source>
</reference>
<dbReference type="PANTHER" id="PTHR33710:SF77">
    <property type="entry name" value="DNASE I-LIKE SUPERFAMILY PROTEIN"/>
    <property type="match status" value="1"/>
</dbReference>
<accession>A0AAE2BHL4</accession>
<protein>
    <recommendedName>
        <fullName evidence="4">RNase H type-1 domain-containing protein</fullName>
    </recommendedName>
</protein>